<proteinExistence type="predicted"/>
<evidence type="ECO:0000313" key="2">
    <source>
        <dbReference type="EMBL" id="KAK2153979.1"/>
    </source>
</evidence>
<keyword evidence="3" id="KW-1185">Reference proteome</keyword>
<dbReference type="EMBL" id="JAODUP010000280">
    <property type="protein sequence ID" value="KAK2153979.1"/>
    <property type="molecule type" value="Genomic_DNA"/>
</dbReference>
<keyword evidence="1" id="KW-0732">Signal</keyword>
<dbReference type="AlphaFoldDB" id="A0AAD9JIU3"/>
<name>A0AAD9JIU3_9ANNE</name>
<comment type="caution">
    <text evidence="2">The sequence shown here is derived from an EMBL/GenBank/DDBJ whole genome shotgun (WGS) entry which is preliminary data.</text>
</comment>
<organism evidence="2 3">
    <name type="scientific">Paralvinella palmiformis</name>
    <dbReference type="NCBI Taxonomy" id="53620"/>
    <lineage>
        <taxon>Eukaryota</taxon>
        <taxon>Metazoa</taxon>
        <taxon>Spiralia</taxon>
        <taxon>Lophotrochozoa</taxon>
        <taxon>Annelida</taxon>
        <taxon>Polychaeta</taxon>
        <taxon>Sedentaria</taxon>
        <taxon>Canalipalpata</taxon>
        <taxon>Terebellida</taxon>
        <taxon>Terebelliformia</taxon>
        <taxon>Alvinellidae</taxon>
        <taxon>Paralvinella</taxon>
    </lineage>
</organism>
<dbReference type="Proteomes" id="UP001208570">
    <property type="component" value="Unassembled WGS sequence"/>
</dbReference>
<evidence type="ECO:0000313" key="3">
    <source>
        <dbReference type="Proteomes" id="UP001208570"/>
    </source>
</evidence>
<reference evidence="2" key="1">
    <citation type="journal article" date="2023" name="Mol. Biol. Evol.">
        <title>Third-Generation Sequencing Reveals the Adaptive Role of the Epigenome in Three Deep-Sea Polychaetes.</title>
        <authorList>
            <person name="Perez M."/>
            <person name="Aroh O."/>
            <person name="Sun Y."/>
            <person name="Lan Y."/>
            <person name="Juniper S.K."/>
            <person name="Young C.R."/>
            <person name="Angers B."/>
            <person name="Qian P.Y."/>
        </authorList>
    </citation>
    <scope>NUCLEOTIDE SEQUENCE</scope>
    <source>
        <strain evidence="2">P08H-3</strain>
    </source>
</reference>
<accession>A0AAD9JIU3</accession>
<protein>
    <submittedName>
        <fullName evidence="2">Uncharacterized protein</fullName>
    </submittedName>
</protein>
<gene>
    <name evidence="2" type="ORF">LSH36_280g02026</name>
</gene>
<feature type="signal peptide" evidence="1">
    <location>
        <begin position="1"/>
        <end position="22"/>
    </location>
</feature>
<sequence length="636" mass="72023">MADWRSVNFVIVLLTILIPVHYCGVCGDAGQCIKDIQSISSSTSCLADLETFSDLKKCIEDNIDDCGIGTKITIQTTLDAVIDTFTESCSDGCINFIEKVSSYTKCVLSDDDLETVLTSAVTDWNSHRSNENIANQVRKMVTCIEAAVVDCTPLRKRYGQLYQTFPQLPLIQQTLQNYKEVNGADPSSPIISDCDKDWKVVLKEIISSCPLQTRDKDWLIVNYCVPMQEQIDCALRWQNTCPVAVTKFLRPFMDSYGITHTIFCNNITIHGVMLQSLNRDCQSDNYQKIYKECWQTIMKEFALSQNTNNDQIDGYSMDMLFRLASFEGSKLCQIFKDRSRSNIQQMRTCTRKWKKECPLIFPTHGSPPTLPDGLQYDPDLYKQILAGATPFNEYGVVLLQYLREHICYPDCADYDKLNVDYKEDCKAKLQEKVQEISENKTEQCESLSQKITCASNVTIRCPLFQYQTTRLFDEADIKVALKICNLTEPELLPDDYIVTTTTSKQQPVRTTTYWIGSTTRYTGPSGTTAIGGGVSNGGSYISSHLQVVALLLGASLFHDTSVCNMFSKATLRGPPPYRLLKYSSDMIQKPKEVSMNNESQVFIFLGDDNDDDDDDYISDNMCFRELLLLIRFQNLT</sequence>
<feature type="chain" id="PRO_5042168541" evidence="1">
    <location>
        <begin position="23"/>
        <end position="636"/>
    </location>
</feature>
<evidence type="ECO:0000256" key="1">
    <source>
        <dbReference type="SAM" id="SignalP"/>
    </source>
</evidence>